<sequence length="131" mass="15117">MGNTTKNTDEKRKAYKKAKKQRRKLRKAEQLMKQGTGENNNTRNEQSSTQNKAWRRVTAEDGAKKAVDRPLEAGYGVDAINELLQRRSAAKAEKNYGVSDEITKTLVRLQIVYDDDRSEWHTRAWKYPTGM</sequence>
<evidence type="ECO:0000313" key="3">
    <source>
        <dbReference type="EMBL" id="KAK1736856.1"/>
    </source>
</evidence>
<evidence type="ECO:0000313" key="4">
    <source>
        <dbReference type="Proteomes" id="UP001224775"/>
    </source>
</evidence>
<dbReference type="EMBL" id="HBGZ01029851">
    <property type="protein sequence ID" value="CAD9627307.1"/>
    <property type="molecule type" value="Transcribed_RNA"/>
</dbReference>
<dbReference type="AlphaFoldDB" id="A0A7S2Q0E3"/>
<dbReference type="EMBL" id="JATAAI010000027">
    <property type="protein sequence ID" value="KAK1736856.1"/>
    <property type="molecule type" value="Genomic_DNA"/>
</dbReference>
<feature type="region of interest" description="Disordered" evidence="1">
    <location>
        <begin position="1"/>
        <end position="65"/>
    </location>
</feature>
<gene>
    <name evidence="3" type="ORF">QTG54_012301</name>
    <name evidence="2" type="ORF">SMAR0320_LOCUS21254</name>
</gene>
<feature type="compositionally biased region" description="Polar residues" evidence="1">
    <location>
        <begin position="36"/>
        <end position="52"/>
    </location>
</feature>
<keyword evidence="4" id="KW-1185">Reference proteome</keyword>
<accession>A0A7S2Q0E3</accession>
<name>A0A7S2Q0E3_9STRA</name>
<evidence type="ECO:0000256" key="1">
    <source>
        <dbReference type="SAM" id="MobiDB-lite"/>
    </source>
</evidence>
<feature type="compositionally biased region" description="Basic residues" evidence="1">
    <location>
        <begin position="13"/>
        <end position="26"/>
    </location>
</feature>
<evidence type="ECO:0000313" key="2">
    <source>
        <dbReference type="EMBL" id="CAD9627307.1"/>
    </source>
</evidence>
<proteinExistence type="predicted"/>
<dbReference type="Proteomes" id="UP001224775">
    <property type="component" value="Unassembled WGS sequence"/>
</dbReference>
<organism evidence="2">
    <name type="scientific">Skeletonema marinoi</name>
    <dbReference type="NCBI Taxonomy" id="267567"/>
    <lineage>
        <taxon>Eukaryota</taxon>
        <taxon>Sar</taxon>
        <taxon>Stramenopiles</taxon>
        <taxon>Ochrophyta</taxon>
        <taxon>Bacillariophyta</taxon>
        <taxon>Coscinodiscophyceae</taxon>
        <taxon>Thalassiosirophycidae</taxon>
        <taxon>Thalassiosirales</taxon>
        <taxon>Skeletonemataceae</taxon>
        <taxon>Skeletonema</taxon>
        <taxon>Skeletonema marinoi-dohrnii complex</taxon>
    </lineage>
</organism>
<reference evidence="2" key="1">
    <citation type="submission" date="2021-01" db="EMBL/GenBank/DDBJ databases">
        <authorList>
            <person name="Corre E."/>
            <person name="Pelletier E."/>
            <person name="Niang G."/>
            <person name="Scheremetjew M."/>
            <person name="Finn R."/>
            <person name="Kale V."/>
            <person name="Holt S."/>
            <person name="Cochrane G."/>
            <person name="Meng A."/>
            <person name="Brown T."/>
            <person name="Cohen L."/>
        </authorList>
    </citation>
    <scope>NUCLEOTIDE SEQUENCE</scope>
    <source>
        <strain evidence="2">SM1012Den-03</strain>
    </source>
</reference>
<reference evidence="3" key="2">
    <citation type="submission" date="2023-06" db="EMBL/GenBank/DDBJ databases">
        <title>Survivors Of The Sea: Transcriptome response of Skeletonema marinoi to long-term dormancy.</title>
        <authorList>
            <person name="Pinder M.I.M."/>
            <person name="Kourtchenko O."/>
            <person name="Robertson E.K."/>
            <person name="Larsson T."/>
            <person name="Maumus F."/>
            <person name="Osuna-Cruz C.M."/>
            <person name="Vancaester E."/>
            <person name="Stenow R."/>
            <person name="Vandepoele K."/>
            <person name="Ploug H."/>
            <person name="Bruchert V."/>
            <person name="Godhe A."/>
            <person name="Topel M."/>
        </authorList>
    </citation>
    <scope>NUCLEOTIDE SEQUENCE</scope>
    <source>
        <strain evidence="3">R05AC</strain>
    </source>
</reference>
<protein>
    <submittedName>
        <fullName evidence="2">Uncharacterized protein</fullName>
    </submittedName>
</protein>